<accession>A0AAN6PQ23</accession>
<feature type="compositionally biased region" description="Low complexity" evidence="1">
    <location>
        <begin position="233"/>
        <end position="244"/>
    </location>
</feature>
<feature type="compositionally biased region" description="Basic residues" evidence="1">
    <location>
        <begin position="418"/>
        <end position="428"/>
    </location>
</feature>
<dbReference type="EMBL" id="MU854340">
    <property type="protein sequence ID" value="KAK4042520.1"/>
    <property type="molecule type" value="Genomic_DNA"/>
</dbReference>
<dbReference type="Proteomes" id="UP001303115">
    <property type="component" value="Unassembled WGS sequence"/>
</dbReference>
<feature type="compositionally biased region" description="Polar residues" evidence="1">
    <location>
        <begin position="213"/>
        <end position="225"/>
    </location>
</feature>
<feature type="compositionally biased region" description="Basic and acidic residues" evidence="1">
    <location>
        <begin position="459"/>
        <end position="470"/>
    </location>
</feature>
<feature type="compositionally biased region" description="Low complexity" evidence="1">
    <location>
        <begin position="120"/>
        <end position="134"/>
    </location>
</feature>
<feature type="region of interest" description="Disordered" evidence="1">
    <location>
        <begin position="91"/>
        <end position="405"/>
    </location>
</feature>
<comment type="caution">
    <text evidence="2">The sequence shown here is derived from an EMBL/GenBank/DDBJ whole genome shotgun (WGS) entry which is preliminary data.</text>
</comment>
<feature type="compositionally biased region" description="Acidic residues" evidence="1">
    <location>
        <begin position="383"/>
        <end position="392"/>
    </location>
</feature>
<name>A0AAN6PQ23_9PEZI</name>
<feature type="compositionally biased region" description="Pro residues" evidence="1">
    <location>
        <begin position="163"/>
        <end position="173"/>
    </location>
</feature>
<protein>
    <submittedName>
        <fullName evidence="2">Uncharacterized protein</fullName>
    </submittedName>
</protein>
<feature type="compositionally biased region" description="Polar residues" evidence="1">
    <location>
        <begin position="283"/>
        <end position="303"/>
    </location>
</feature>
<evidence type="ECO:0000313" key="2">
    <source>
        <dbReference type="EMBL" id="KAK4042520.1"/>
    </source>
</evidence>
<sequence length="538" mass="58172">VWLMKRSRMDNDADVCETGCQPVPKQHIANFSYPRTYFVHLYRKEQPGARDSQGSESSPPLLVEDHGSDLSAEDDSQYRVSGAELWNSWQAREEARRQSEPDHRAPVDSTGTREDGPKDSPTTSGPSSSGSHSGQATRRVVVSCPEQRPHAPKLPPKVCYSLFPPPSVPPKRVPVPLQVSTVPPRPGLEPSPLSLTFPPTPISRKPIPDGKSHTTMTFKPSSPRATTPRPVHGGSIAASSSDSIPLLLRSPGPTPPDSPAATVSSAGSPTTPSSNPMKKRPPSHTNLRNFSLSKITTRSSPSPANLAKAQRQGQPQAPDLPPLPNNINNNNKLPPPPTTPADIYDRPLPPLPTEKRPPPKPTEEKEEEEERPPTPPHISVFETDSDDDDEDGGNSRPGSGEMKGFARRFMHGLVYHNHHHHSHHHNHNDRKGLLGPGTGSTGSEHKRSVSDEGPGTVTSKEKKREKERGGGGRSGISRTLGAAARYRRGGAAAAEGVAARGAVSMDLPREGGGRSQQIGEEQEKGGRFWGRILRRRGN</sequence>
<evidence type="ECO:0000256" key="1">
    <source>
        <dbReference type="SAM" id="MobiDB-lite"/>
    </source>
</evidence>
<proteinExistence type="predicted"/>
<feature type="compositionally biased region" description="Polar residues" evidence="1">
    <location>
        <begin position="261"/>
        <end position="276"/>
    </location>
</feature>
<organism evidence="2 3">
    <name type="scientific">Parachaetomium inaequale</name>
    <dbReference type="NCBI Taxonomy" id="2588326"/>
    <lineage>
        <taxon>Eukaryota</taxon>
        <taxon>Fungi</taxon>
        <taxon>Dikarya</taxon>
        <taxon>Ascomycota</taxon>
        <taxon>Pezizomycotina</taxon>
        <taxon>Sordariomycetes</taxon>
        <taxon>Sordariomycetidae</taxon>
        <taxon>Sordariales</taxon>
        <taxon>Chaetomiaceae</taxon>
        <taxon>Parachaetomium</taxon>
    </lineage>
</organism>
<feature type="non-terminal residue" evidence="2">
    <location>
        <position position="1"/>
    </location>
</feature>
<dbReference type="AlphaFoldDB" id="A0AAN6PQ23"/>
<feature type="compositionally biased region" description="Basic and acidic residues" evidence="1">
    <location>
        <begin position="91"/>
        <end position="118"/>
    </location>
</feature>
<feature type="region of interest" description="Disordered" evidence="1">
    <location>
        <begin position="505"/>
        <end position="538"/>
    </location>
</feature>
<feature type="region of interest" description="Disordered" evidence="1">
    <location>
        <begin position="46"/>
        <end position="79"/>
    </location>
</feature>
<gene>
    <name evidence="2" type="ORF">C8A01DRAFT_13888</name>
</gene>
<feature type="compositionally biased region" description="Basic and acidic residues" evidence="1">
    <location>
        <begin position="353"/>
        <end position="363"/>
    </location>
</feature>
<feature type="region of interest" description="Disordered" evidence="1">
    <location>
        <begin position="418"/>
        <end position="481"/>
    </location>
</feature>
<evidence type="ECO:0000313" key="3">
    <source>
        <dbReference type="Proteomes" id="UP001303115"/>
    </source>
</evidence>
<keyword evidence="3" id="KW-1185">Reference proteome</keyword>
<reference evidence="3" key="1">
    <citation type="journal article" date="2023" name="Mol. Phylogenet. Evol.">
        <title>Genome-scale phylogeny and comparative genomics of the fungal order Sordariales.</title>
        <authorList>
            <person name="Hensen N."/>
            <person name="Bonometti L."/>
            <person name="Westerberg I."/>
            <person name="Brannstrom I.O."/>
            <person name="Guillou S."/>
            <person name="Cros-Aarteil S."/>
            <person name="Calhoun S."/>
            <person name="Haridas S."/>
            <person name="Kuo A."/>
            <person name="Mondo S."/>
            <person name="Pangilinan J."/>
            <person name="Riley R."/>
            <person name="LaButti K."/>
            <person name="Andreopoulos B."/>
            <person name="Lipzen A."/>
            <person name="Chen C."/>
            <person name="Yan M."/>
            <person name="Daum C."/>
            <person name="Ng V."/>
            <person name="Clum A."/>
            <person name="Steindorff A."/>
            <person name="Ohm R.A."/>
            <person name="Martin F."/>
            <person name="Silar P."/>
            <person name="Natvig D.O."/>
            <person name="Lalanne C."/>
            <person name="Gautier V."/>
            <person name="Ament-Velasquez S.L."/>
            <person name="Kruys A."/>
            <person name="Hutchinson M.I."/>
            <person name="Powell A.J."/>
            <person name="Barry K."/>
            <person name="Miller A.N."/>
            <person name="Grigoriev I.V."/>
            <person name="Debuchy R."/>
            <person name="Gladieux P."/>
            <person name="Hiltunen Thoren M."/>
            <person name="Johannesson H."/>
        </authorList>
    </citation>
    <scope>NUCLEOTIDE SEQUENCE [LARGE SCALE GENOMIC DNA]</scope>
    <source>
        <strain evidence="3">CBS 284.82</strain>
    </source>
</reference>